<dbReference type="Pfam" id="PF00581">
    <property type="entry name" value="Rhodanese"/>
    <property type="match status" value="1"/>
</dbReference>
<keyword evidence="4" id="KW-1185">Reference proteome</keyword>
<dbReference type="Gene3D" id="6.10.140.1340">
    <property type="match status" value="1"/>
</dbReference>
<keyword evidence="1" id="KW-0472">Membrane</keyword>
<dbReference type="SMART" id="SM00450">
    <property type="entry name" value="RHOD"/>
    <property type="match status" value="1"/>
</dbReference>
<dbReference type="Pfam" id="PF11127">
    <property type="entry name" value="YgaP-like_TM"/>
    <property type="match status" value="1"/>
</dbReference>
<dbReference type="STRING" id="288768.SAMEA3906486_05403"/>
<feature type="domain" description="Rhodanese" evidence="2">
    <location>
        <begin position="15"/>
        <end position="102"/>
    </location>
</feature>
<dbReference type="AlphaFoldDB" id="A0A157SXL1"/>
<proteinExistence type="predicted"/>
<evidence type="ECO:0000313" key="4">
    <source>
        <dbReference type="Proteomes" id="UP000076848"/>
    </source>
</evidence>
<evidence type="ECO:0000313" key="3">
    <source>
        <dbReference type="EMBL" id="SAI74686.1"/>
    </source>
</evidence>
<reference evidence="3 4" key="1">
    <citation type="submission" date="2016-04" db="EMBL/GenBank/DDBJ databases">
        <authorList>
            <consortium name="Pathogen Informatics"/>
        </authorList>
    </citation>
    <scope>NUCLEOTIDE SEQUENCE [LARGE SCALE GENOMIC DNA]</scope>
    <source>
        <strain evidence="3 4">H050680373</strain>
    </source>
</reference>
<dbReference type="RefSeq" id="WP_066134288.1">
    <property type="nucleotide sequence ID" value="NZ_FKIF01000010.1"/>
</dbReference>
<dbReference type="InterPro" id="IPR001763">
    <property type="entry name" value="Rhodanese-like_dom"/>
</dbReference>
<keyword evidence="1" id="KW-1133">Transmembrane helix</keyword>
<dbReference type="InterPro" id="IPR021309">
    <property type="entry name" value="YgaP-like_TM"/>
</dbReference>
<dbReference type="Gene3D" id="3.40.250.10">
    <property type="entry name" value="Rhodanese-like domain"/>
    <property type="match status" value="1"/>
</dbReference>
<feature type="transmembrane region" description="Helical" evidence="1">
    <location>
        <begin position="116"/>
        <end position="136"/>
    </location>
</feature>
<gene>
    <name evidence="3" type="primary">ygaP</name>
    <name evidence="3" type="ORF">SAMEA3906486_05403</name>
</gene>
<dbReference type="PANTHER" id="PTHR44086:SF10">
    <property type="entry name" value="THIOSULFATE SULFURTRANSFERASE_RHODANESE-LIKE DOMAIN-CONTAINING PROTEIN 3"/>
    <property type="match status" value="1"/>
</dbReference>
<feature type="transmembrane region" description="Helical" evidence="1">
    <location>
        <begin position="142"/>
        <end position="162"/>
    </location>
</feature>
<dbReference type="GO" id="GO:0004792">
    <property type="term" value="F:thiosulfate-cyanide sulfurtransferase activity"/>
    <property type="evidence" value="ECO:0007669"/>
    <property type="project" value="TreeGrafter"/>
</dbReference>
<organism evidence="3 4">
    <name type="scientific">Bordetella ansorpii</name>
    <dbReference type="NCBI Taxonomy" id="288768"/>
    <lineage>
        <taxon>Bacteria</taxon>
        <taxon>Pseudomonadati</taxon>
        <taxon>Pseudomonadota</taxon>
        <taxon>Betaproteobacteria</taxon>
        <taxon>Burkholderiales</taxon>
        <taxon>Alcaligenaceae</taxon>
        <taxon>Bordetella</taxon>
    </lineage>
</organism>
<dbReference type="OrthoDB" id="1445766at2"/>
<protein>
    <submittedName>
        <fullName evidence="3">Detoxifying sulfurtransferase</fullName>
    </submittedName>
</protein>
<keyword evidence="3" id="KW-0808">Transferase</keyword>
<sequence length="180" mass="18634">MSLKPLSPQEASQLVHQGALLIDIRAADEHARVRIAAARHVGMERLSGAAPLDAAAGVIFHCQSGNRTRANAQALRACVSGQAYVLEGGLDAWKRAGLPVVTDASQPIPLQRQVQIVAGALVLSGAVLGAFVSPWFHVLSGAVGAGLVFAGVSGFCGMARLLMRMPWNRAATDGRAGHAG</sequence>
<name>A0A157SXL1_9BORD</name>
<dbReference type="PROSITE" id="PS50206">
    <property type="entry name" value="RHODANESE_3"/>
    <property type="match status" value="1"/>
</dbReference>
<dbReference type="SUPFAM" id="SSF52821">
    <property type="entry name" value="Rhodanese/Cell cycle control phosphatase"/>
    <property type="match status" value="1"/>
</dbReference>
<keyword evidence="1" id="KW-0812">Transmembrane</keyword>
<accession>A0A157SXL1</accession>
<dbReference type="EMBL" id="FKIF01000010">
    <property type="protein sequence ID" value="SAI74686.1"/>
    <property type="molecule type" value="Genomic_DNA"/>
</dbReference>
<evidence type="ECO:0000256" key="1">
    <source>
        <dbReference type="SAM" id="Phobius"/>
    </source>
</evidence>
<dbReference type="PANTHER" id="PTHR44086">
    <property type="entry name" value="THIOSULFATE SULFURTRANSFERASE RDL2, MITOCHONDRIAL-RELATED"/>
    <property type="match status" value="1"/>
</dbReference>
<evidence type="ECO:0000259" key="2">
    <source>
        <dbReference type="PROSITE" id="PS50206"/>
    </source>
</evidence>
<dbReference type="Proteomes" id="UP000076848">
    <property type="component" value="Unassembled WGS sequence"/>
</dbReference>
<dbReference type="InterPro" id="IPR036873">
    <property type="entry name" value="Rhodanese-like_dom_sf"/>
</dbReference>